<evidence type="ECO:0000256" key="5">
    <source>
        <dbReference type="ARBA" id="ARBA00022679"/>
    </source>
</evidence>
<dbReference type="EC" id="2.1.1.233" evidence="3"/>
<keyword evidence="4" id="KW-0489">Methyltransferase</keyword>
<accession>A0ABD3RXP6</accession>
<dbReference type="InterPro" id="IPR016651">
    <property type="entry name" value="LCMT1"/>
</dbReference>
<dbReference type="InterPro" id="IPR007213">
    <property type="entry name" value="Ppm1/Ppm2/Tcmp"/>
</dbReference>
<evidence type="ECO:0000256" key="3">
    <source>
        <dbReference type="ARBA" id="ARBA00012834"/>
    </source>
</evidence>
<sequence>MRRSRRQGPSSEDHHDAVDDAVKSTADDAALAKLSCVDMGYYDDPHLRPMSVGAGGLLRGRGGDGWDRGGGGGGGGGGGFDGDGEIDDDHGPRRRNPRFIDRRLRRNETNTHRRRGGDDPSGTEPMIRRGTHARAMAVERAIDAFLSLDAPSPTINSSSPSCWWEQQQQQRVVEEGRRSRGQYLRRRRQIVILGSGRDTTYLRYRFGRKKIKREGDDDGHGCDDDDVRWFEVDYPSMIERKARIWLPRCVPDGHHHVCVETRHKRDEHGEEGSDGDSSYSIVISPRGASSSSSLSSDYHLVGHDLRSSPEYLFQKLAHPENGYNESSPTLFILECVLMYLPETSARDLLSRIAASPTSSTSTPSFVAVAIYDPIPGHDRFGQLMIENLKRAGIADDGDGHVGDDDHENDNKNRGLLSLEGTRTLTDQLSRLVRTCGFDVAVGCDMIDAYDHGVVHAEDRERAMRCEALDELEEFTLMMRHYCLLMSVATSSIRGASIRLDENDSGGCECASTACDGDGEIDVGIRLCSMGVDSPMGFREGRCIVMTKRSIQ</sequence>
<dbReference type="Gene3D" id="3.40.50.150">
    <property type="entry name" value="Vaccinia Virus protein VP39"/>
    <property type="match status" value="1"/>
</dbReference>
<keyword evidence="6" id="KW-0949">S-adenosyl-L-methionine</keyword>
<comment type="similarity">
    <text evidence="2">Belongs to the methyltransferase superfamily. LCMT family.</text>
</comment>
<feature type="compositionally biased region" description="Basic and acidic residues" evidence="8">
    <location>
        <begin position="11"/>
        <end position="22"/>
    </location>
</feature>
<organism evidence="9 10">
    <name type="scientific">Cyclostephanos tholiformis</name>
    <dbReference type="NCBI Taxonomy" id="382380"/>
    <lineage>
        <taxon>Eukaryota</taxon>
        <taxon>Sar</taxon>
        <taxon>Stramenopiles</taxon>
        <taxon>Ochrophyta</taxon>
        <taxon>Bacillariophyta</taxon>
        <taxon>Coscinodiscophyceae</taxon>
        <taxon>Thalassiosirophycidae</taxon>
        <taxon>Stephanodiscales</taxon>
        <taxon>Stephanodiscaceae</taxon>
        <taxon>Cyclostephanos</taxon>
    </lineage>
</organism>
<evidence type="ECO:0000256" key="7">
    <source>
        <dbReference type="ARBA" id="ARBA00032526"/>
    </source>
</evidence>
<evidence type="ECO:0000256" key="8">
    <source>
        <dbReference type="SAM" id="MobiDB-lite"/>
    </source>
</evidence>
<evidence type="ECO:0000256" key="4">
    <source>
        <dbReference type="ARBA" id="ARBA00022603"/>
    </source>
</evidence>
<evidence type="ECO:0000256" key="1">
    <source>
        <dbReference type="ARBA" id="ARBA00000724"/>
    </source>
</evidence>
<dbReference type="GO" id="GO:0032259">
    <property type="term" value="P:methylation"/>
    <property type="evidence" value="ECO:0007669"/>
    <property type="project" value="UniProtKB-KW"/>
</dbReference>
<evidence type="ECO:0000256" key="6">
    <source>
        <dbReference type="ARBA" id="ARBA00022691"/>
    </source>
</evidence>
<dbReference type="SUPFAM" id="SSF53335">
    <property type="entry name" value="S-adenosyl-L-methionine-dependent methyltransferases"/>
    <property type="match status" value="1"/>
</dbReference>
<feature type="region of interest" description="Disordered" evidence="8">
    <location>
        <begin position="1"/>
        <end position="22"/>
    </location>
</feature>
<comment type="catalytic activity">
    <reaction evidence="1">
        <text>[phosphatase 2A protein]-C-terminal L-leucine + S-adenosyl-L-methionine = [phosphatase 2A protein]-C-terminal L-leucine methyl ester + S-adenosyl-L-homocysteine</text>
        <dbReference type="Rhea" id="RHEA:48544"/>
        <dbReference type="Rhea" id="RHEA-COMP:12134"/>
        <dbReference type="Rhea" id="RHEA-COMP:12135"/>
        <dbReference type="ChEBI" id="CHEBI:57856"/>
        <dbReference type="ChEBI" id="CHEBI:59789"/>
        <dbReference type="ChEBI" id="CHEBI:90516"/>
        <dbReference type="ChEBI" id="CHEBI:90517"/>
        <dbReference type="EC" id="2.1.1.233"/>
    </reaction>
</comment>
<feature type="region of interest" description="Disordered" evidence="8">
    <location>
        <begin position="64"/>
        <end position="128"/>
    </location>
</feature>
<protein>
    <recommendedName>
        <fullName evidence="3">[phosphatase 2A protein]-leucine-carboxy methyltransferase</fullName>
        <ecNumber evidence="3">2.1.1.233</ecNumber>
    </recommendedName>
    <alternativeName>
        <fullName evidence="7">[Phosphatase 2A protein]-leucine-carboxy methyltransferase 1</fullName>
    </alternativeName>
</protein>
<keyword evidence="10" id="KW-1185">Reference proteome</keyword>
<dbReference type="PANTHER" id="PTHR13600">
    <property type="entry name" value="LEUCINE CARBOXYL METHYLTRANSFERASE"/>
    <property type="match status" value="1"/>
</dbReference>
<keyword evidence="5" id="KW-0808">Transferase</keyword>
<dbReference type="GO" id="GO:0018423">
    <property type="term" value="F:protein C-terminal leucine carboxyl O-methyltransferase activity"/>
    <property type="evidence" value="ECO:0007669"/>
    <property type="project" value="UniProtKB-EC"/>
</dbReference>
<feature type="compositionally biased region" description="Basic and acidic residues" evidence="8">
    <location>
        <begin position="262"/>
        <end position="271"/>
    </location>
</feature>
<name>A0ABD3RXP6_9STRA</name>
<dbReference type="Proteomes" id="UP001530377">
    <property type="component" value="Unassembled WGS sequence"/>
</dbReference>
<feature type="region of interest" description="Disordered" evidence="8">
    <location>
        <begin position="262"/>
        <end position="282"/>
    </location>
</feature>
<gene>
    <name evidence="9" type="ORF">ACHAXA_010112</name>
</gene>
<comment type="caution">
    <text evidence="9">The sequence shown here is derived from an EMBL/GenBank/DDBJ whole genome shotgun (WGS) entry which is preliminary data.</text>
</comment>
<dbReference type="InterPro" id="IPR029063">
    <property type="entry name" value="SAM-dependent_MTases_sf"/>
</dbReference>
<dbReference type="EMBL" id="JALLPB020000122">
    <property type="protein sequence ID" value="KAL3816992.1"/>
    <property type="molecule type" value="Genomic_DNA"/>
</dbReference>
<feature type="compositionally biased region" description="Basic and acidic residues" evidence="8">
    <location>
        <begin position="98"/>
        <end position="111"/>
    </location>
</feature>
<evidence type="ECO:0000313" key="10">
    <source>
        <dbReference type="Proteomes" id="UP001530377"/>
    </source>
</evidence>
<proteinExistence type="inferred from homology"/>
<dbReference type="Pfam" id="PF04072">
    <property type="entry name" value="LCM"/>
    <property type="match status" value="1"/>
</dbReference>
<evidence type="ECO:0000313" key="9">
    <source>
        <dbReference type="EMBL" id="KAL3816992.1"/>
    </source>
</evidence>
<reference evidence="9 10" key="1">
    <citation type="submission" date="2024-10" db="EMBL/GenBank/DDBJ databases">
        <title>Updated reference genomes for cyclostephanoid diatoms.</title>
        <authorList>
            <person name="Roberts W.R."/>
            <person name="Alverson A.J."/>
        </authorList>
    </citation>
    <scope>NUCLEOTIDE SEQUENCE [LARGE SCALE GENOMIC DNA]</scope>
    <source>
        <strain evidence="9 10">AJA228-03</strain>
    </source>
</reference>
<dbReference type="AlphaFoldDB" id="A0ABD3RXP6"/>
<feature type="compositionally biased region" description="Gly residues" evidence="8">
    <location>
        <begin position="68"/>
        <end position="81"/>
    </location>
</feature>
<evidence type="ECO:0000256" key="2">
    <source>
        <dbReference type="ARBA" id="ARBA00010703"/>
    </source>
</evidence>
<dbReference type="PANTHER" id="PTHR13600:SF21">
    <property type="entry name" value="LEUCINE CARBOXYL METHYLTRANSFERASE 1"/>
    <property type="match status" value="1"/>
</dbReference>